<dbReference type="GeneID" id="78820693"/>
<keyword evidence="3" id="KW-1185">Reference proteome</keyword>
<proteinExistence type="predicted"/>
<evidence type="ECO:0008006" key="4">
    <source>
        <dbReference type="Google" id="ProtNLM"/>
    </source>
</evidence>
<evidence type="ECO:0000313" key="3">
    <source>
        <dbReference type="Proteomes" id="UP001596432"/>
    </source>
</evidence>
<sequence>MSPSTSEAPVATTRGRPNHRRSRTPSPLASEEASFVAGTTLRVDGGVAAVGTGLAWDDYE</sequence>
<feature type="region of interest" description="Disordered" evidence="1">
    <location>
        <begin position="1"/>
        <end position="32"/>
    </location>
</feature>
<dbReference type="Proteomes" id="UP001596432">
    <property type="component" value="Unassembled WGS sequence"/>
</dbReference>
<accession>A0ABD5Y3Q5</accession>
<evidence type="ECO:0000256" key="1">
    <source>
        <dbReference type="SAM" id="MobiDB-lite"/>
    </source>
</evidence>
<evidence type="ECO:0000313" key="2">
    <source>
        <dbReference type="EMBL" id="MFC7140405.1"/>
    </source>
</evidence>
<organism evidence="2 3">
    <name type="scientific">Halosimplex aquaticum</name>
    <dbReference type="NCBI Taxonomy" id="3026162"/>
    <lineage>
        <taxon>Archaea</taxon>
        <taxon>Methanobacteriati</taxon>
        <taxon>Methanobacteriota</taxon>
        <taxon>Stenosarchaea group</taxon>
        <taxon>Halobacteria</taxon>
        <taxon>Halobacteriales</taxon>
        <taxon>Haloarculaceae</taxon>
        <taxon>Halosimplex</taxon>
    </lineage>
</organism>
<reference evidence="2 3" key="1">
    <citation type="journal article" date="2019" name="Int. J. Syst. Evol. Microbiol.">
        <title>The Global Catalogue of Microorganisms (GCM) 10K type strain sequencing project: providing services to taxonomists for standard genome sequencing and annotation.</title>
        <authorList>
            <consortium name="The Broad Institute Genomics Platform"/>
            <consortium name="The Broad Institute Genome Sequencing Center for Infectious Disease"/>
            <person name="Wu L."/>
            <person name="Ma J."/>
        </authorList>
    </citation>
    <scope>NUCLEOTIDE SEQUENCE [LARGE SCALE GENOMIC DNA]</scope>
    <source>
        <strain evidence="2 3">XZYJT29</strain>
    </source>
</reference>
<protein>
    <recommendedName>
        <fullName evidence="4">Enoyl-(Acyl carrier protein) reductase</fullName>
    </recommendedName>
</protein>
<name>A0ABD5Y3Q5_9EURY</name>
<gene>
    <name evidence="2" type="ORF">ACFQMA_11265</name>
</gene>
<dbReference type="AlphaFoldDB" id="A0ABD5Y3Q5"/>
<dbReference type="EMBL" id="JBHTAS010000001">
    <property type="protein sequence ID" value="MFC7140405.1"/>
    <property type="molecule type" value="Genomic_DNA"/>
</dbReference>
<comment type="caution">
    <text evidence="2">The sequence shown here is derived from an EMBL/GenBank/DDBJ whole genome shotgun (WGS) entry which is preliminary data.</text>
</comment>
<dbReference type="RefSeq" id="WP_274325962.1">
    <property type="nucleotide sequence ID" value="NZ_CP118158.1"/>
</dbReference>